<comment type="caution">
    <text evidence="1">The sequence shown here is derived from an EMBL/GenBank/DDBJ whole genome shotgun (WGS) entry which is preliminary data.</text>
</comment>
<dbReference type="GO" id="GO:0000256">
    <property type="term" value="P:allantoin catabolic process"/>
    <property type="evidence" value="ECO:0007669"/>
    <property type="project" value="InterPro"/>
</dbReference>
<evidence type="ECO:0000313" key="1">
    <source>
        <dbReference type="EMBL" id="TXJ45330.1"/>
    </source>
</evidence>
<dbReference type="InterPro" id="IPR032358">
    <property type="entry name" value="DUF4867"/>
</dbReference>
<dbReference type="GO" id="GO:0050385">
    <property type="term" value="F:ureidoglycolate lyase activity"/>
    <property type="evidence" value="ECO:0007669"/>
    <property type="project" value="UniProtKB-EC"/>
</dbReference>
<dbReference type="Gene3D" id="2.60.120.480">
    <property type="entry name" value="Ureidoglycolate hydrolase"/>
    <property type="match status" value="1"/>
</dbReference>
<protein>
    <recommendedName>
        <fullName evidence="3">Ureidoglycolate hydrolase</fullName>
    </recommendedName>
</protein>
<dbReference type="InterPro" id="IPR024060">
    <property type="entry name" value="Ureidoglycolate_lyase_dom_sf"/>
</dbReference>
<dbReference type="RefSeq" id="WP_147525981.1">
    <property type="nucleotide sequence ID" value="NZ_SAYG01000006.1"/>
</dbReference>
<proteinExistence type="predicted"/>
<reference evidence="1 2" key="1">
    <citation type="journal article" date="1992" name="Lakartidningen">
        <title>[Penicillin V and not amoxicillin is the first choice preparation in acute otitis].</title>
        <authorList>
            <person name="Kamme C."/>
            <person name="Lundgren K."/>
            <person name="Prellner K."/>
        </authorList>
    </citation>
    <scope>NUCLEOTIDE SEQUENCE [LARGE SCALE GENOMIC DNA]</scope>
    <source>
        <strain evidence="1 2">PC3714II</strain>
    </source>
</reference>
<accession>A0A5C8F9Q2</accession>
<dbReference type="InterPro" id="IPR011051">
    <property type="entry name" value="RmlC_Cupin_sf"/>
</dbReference>
<dbReference type="AlphaFoldDB" id="A0A5C8F9Q2"/>
<organism evidence="1 2">
    <name type="scientific">Brachyspira aalborgi</name>
    <dbReference type="NCBI Taxonomy" id="29522"/>
    <lineage>
        <taxon>Bacteria</taxon>
        <taxon>Pseudomonadati</taxon>
        <taxon>Spirochaetota</taxon>
        <taxon>Spirochaetia</taxon>
        <taxon>Brachyspirales</taxon>
        <taxon>Brachyspiraceae</taxon>
        <taxon>Brachyspira</taxon>
    </lineage>
</organism>
<dbReference type="SUPFAM" id="SSF51182">
    <property type="entry name" value="RmlC-like cupins"/>
    <property type="match status" value="1"/>
</dbReference>
<name>A0A5C8F9Q2_9SPIR</name>
<gene>
    <name evidence="1" type="ORF">EPJ70_02790</name>
</gene>
<dbReference type="Pfam" id="PF16161">
    <property type="entry name" value="DUF4867"/>
    <property type="match status" value="1"/>
</dbReference>
<dbReference type="GO" id="GO:0004848">
    <property type="term" value="F:ureidoglycolate hydrolase activity"/>
    <property type="evidence" value="ECO:0007669"/>
    <property type="project" value="InterPro"/>
</dbReference>
<dbReference type="GO" id="GO:0006144">
    <property type="term" value="P:purine nucleobase metabolic process"/>
    <property type="evidence" value="ECO:0007669"/>
    <property type="project" value="UniProtKB-KW"/>
</dbReference>
<sequence>MKYINLKIENINNENSKEFGILLTDKNKKPSYKDNSYSYINNLSINEFTENISFSIVKSYKNANGIVPTLEYHKNTAEVLIPTGDVVLVLAKGIDIPDIQTAKALFLKNGDGFIINPYIWHYAPLTINRVVNTFVIFNCNTSDSDLFKIELKNKFKIKN</sequence>
<evidence type="ECO:0008006" key="3">
    <source>
        <dbReference type="Google" id="ProtNLM"/>
    </source>
</evidence>
<dbReference type="Proteomes" id="UP000324574">
    <property type="component" value="Unassembled WGS sequence"/>
</dbReference>
<dbReference type="EMBL" id="SAYG01000006">
    <property type="protein sequence ID" value="TXJ45330.1"/>
    <property type="molecule type" value="Genomic_DNA"/>
</dbReference>
<evidence type="ECO:0000313" key="2">
    <source>
        <dbReference type="Proteomes" id="UP000324574"/>
    </source>
</evidence>